<evidence type="ECO:0000313" key="2">
    <source>
        <dbReference type="Proteomes" id="UP000221165"/>
    </source>
</evidence>
<dbReference type="RefSeq" id="XP_067921149.1">
    <property type="nucleotide sequence ID" value="XM_068066885.1"/>
</dbReference>
<protein>
    <submittedName>
        <fullName evidence="1">Uncharacterized protein</fullName>
    </submittedName>
</protein>
<dbReference type="Proteomes" id="UP000221165">
    <property type="component" value="Unassembled WGS sequence"/>
</dbReference>
<reference evidence="1 2" key="1">
    <citation type="journal article" date="2017" name="Int. J. Parasitol.">
        <title>The genome of the protozoan parasite Cystoisospora suis and a reverse vaccinology approach to identify vaccine candidates.</title>
        <authorList>
            <person name="Palmieri N."/>
            <person name="Shrestha A."/>
            <person name="Ruttkowski B."/>
            <person name="Beck T."/>
            <person name="Vogl C."/>
            <person name="Tomley F."/>
            <person name="Blake D.P."/>
            <person name="Joachim A."/>
        </authorList>
    </citation>
    <scope>NUCLEOTIDE SEQUENCE [LARGE SCALE GENOMIC DNA]</scope>
    <source>
        <strain evidence="1 2">Wien I</strain>
    </source>
</reference>
<gene>
    <name evidence="1" type="ORF">CSUI_006732</name>
</gene>
<sequence length="87" mass="9673">MGTVERQGGHTRVLMIQKKQGYGRSAREMAVRVFLLSSSGSTKSWTPPRTCTERTVESSYLVGLDDFQRCNTRGGGSKEGWCRAITE</sequence>
<proteinExistence type="predicted"/>
<organism evidence="1 2">
    <name type="scientific">Cystoisospora suis</name>
    <dbReference type="NCBI Taxonomy" id="483139"/>
    <lineage>
        <taxon>Eukaryota</taxon>
        <taxon>Sar</taxon>
        <taxon>Alveolata</taxon>
        <taxon>Apicomplexa</taxon>
        <taxon>Conoidasida</taxon>
        <taxon>Coccidia</taxon>
        <taxon>Eucoccidiorida</taxon>
        <taxon>Eimeriorina</taxon>
        <taxon>Sarcocystidae</taxon>
        <taxon>Cystoisospora</taxon>
    </lineage>
</organism>
<evidence type="ECO:0000313" key="1">
    <source>
        <dbReference type="EMBL" id="PHJ19449.1"/>
    </source>
</evidence>
<dbReference type="AlphaFoldDB" id="A0A2C6KQT3"/>
<dbReference type="VEuPathDB" id="ToxoDB:CSUI_006732"/>
<comment type="caution">
    <text evidence="1">The sequence shown here is derived from an EMBL/GenBank/DDBJ whole genome shotgun (WGS) entry which is preliminary data.</text>
</comment>
<keyword evidence="2" id="KW-1185">Reference proteome</keyword>
<dbReference type="GeneID" id="94430096"/>
<name>A0A2C6KQT3_9APIC</name>
<dbReference type="EMBL" id="MIGC01003436">
    <property type="protein sequence ID" value="PHJ19449.1"/>
    <property type="molecule type" value="Genomic_DNA"/>
</dbReference>
<accession>A0A2C6KQT3</accession>